<gene>
    <name evidence="1" type="ORF">GR328_22095</name>
</gene>
<evidence type="ECO:0000313" key="1">
    <source>
        <dbReference type="EMBL" id="MXQ14098.1"/>
    </source>
</evidence>
<evidence type="ECO:0000313" key="2">
    <source>
        <dbReference type="Proteomes" id="UP000436483"/>
    </source>
</evidence>
<accession>A0A7X3MW22</accession>
<dbReference type="RefSeq" id="WP_160887710.1">
    <property type="nucleotide sequence ID" value="NZ_WURB01000026.1"/>
</dbReference>
<dbReference type="EMBL" id="WURB01000026">
    <property type="protein sequence ID" value="MXQ14098.1"/>
    <property type="molecule type" value="Genomic_DNA"/>
</dbReference>
<name>A0A7X3MW22_9HYPH</name>
<comment type="caution">
    <text evidence="1">The sequence shown here is derived from an EMBL/GenBank/DDBJ whole genome shotgun (WGS) entry which is preliminary data.</text>
</comment>
<dbReference type="OrthoDB" id="1701818at2"/>
<sequence>MTEEEIEVVAEELAKIGGTAWYPGRQHGPILRAVTERYREQARVVIAALERMRAGSEAVAVPGPAVAENRNVAKSSQSDATQDIRPGLTVIYRPAGDQRAYPCRVVEISGSQAYLAPIMRTCIGWISIETILVPPEDETSGKE</sequence>
<reference evidence="1 2" key="2">
    <citation type="submission" date="2020-01" db="EMBL/GenBank/DDBJ databases">
        <title>Microvirga sp. nov., an arsenate reduction bacterium isolated from Tibet hotspring sediments.</title>
        <authorList>
            <person name="Xian W.-D."/>
            <person name="Li W.-J."/>
        </authorList>
    </citation>
    <scope>NUCLEOTIDE SEQUENCE [LARGE SCALE GENOMIC DNA]</scope>
    <source>
        <strain evidence="1 2">KCTC 23863</strain>
    </source>
</reference>
<proteinExistence type="predicted"/>
<keyword evidence="2" id="KW-1185">Reference proteome</keyword>
<reference evidence="1 2" key="1">
    <citation type="submission" date="2019-12" db="EMBL/GenBank/DDBJ databases">
        <authorList>
            <person name="Yuan C.-G."/>
        </authorList>
    </citation>
    <scope>NUCLEOTIDE SEQUENCE [LARGE SCALE GENOMIC DNA]</scope>
    <source>
        <strain evidence="1 2">KCTC 23863</strain>
    </source>
</reference>
<protein>
    <submittedName>
        <fullName evidence="1">Uncharacterized protein</fullName>
    </submittedName>
</protein>
<dbReference type="Proteomes" id="UP000436483">
    <property type="component" value="Unassembled WGS sequence"/>
</dbReference>
<organism evidence="1 2">
    <name type="scientific">Microvirga makkahensis</name>
    <dbReference type="NCBI Taxonomy" id="1128670"/>
    <lineage>
        <taxon>Bacteria</taxon>
        <taxon>Pseudomonadati</taxon>
        <taxon>Pseudomonadota</taxon>
        <taxon>Alphaproteobacteria</taxon>
        <taxon>Hyphomicrobiales</taxon>
        <taxon>Methylobacteriaceae</taxon>
        <taxon>Microvirga</taxon>
    </lineage>
</organism>
<dbReference type="AlphaFoldDB" id="A0A7X3MW22"/>